<dbReference type="RefSeq" id="WP_184383031.1">
    <property type="nucleotide sequence ID" value="NZ_JACIDJ010000002.1"/>
</dbReference>
<dbReference type="GO" id="GO:0016740">
    <property type="term" value="F:transferase activity"/>
    <property type="evidence" value="ECO:0007669"/>
    <property type="project" value="UniProtKB-KW"/>
</dbReference>
<gene>
    <name evidence="1" type="ORF">GGQ83_001355</name>
</gene>
<evidence type="ECO:0000313" key="2">
    <source>
        <dbReference type="Proteomes" id="UP000553193"/>
    </source>
</evidence>
<dbReference type="Proteomes" id="UP000553193">
    <property type="component" value="Unassembled WGS sequence"/>
</dbReference>
<reference evidence="1 2" key="1">
    <citation type="submission" date="2020-08" db="EMBL/GenBank/DDBJ databases">
        <title>Genomic Encyclopedia of Type Strains, Phase IV (KMG-IV): sequencing the most valuable type-strain genomes for metagenomic binning, comparative biology and taxonomic classification.</title>
        <authorList>
            <person name="Goeker M."/>
        </authorList>
    </citation>
    <scope>NUCLEOTIDE SEQUENCE [LARGE SCALE GENOMIC DNA]</scope>
    <source>
        <strain evidence="1 2">DSM 19979</strain>
    </source>
</reference>
<dbReference type="SUPFAM" id="SSF53756">
    <property type="entry name" value="UDP-Glycosyltransferase/glycogen phosphorylase"/>
    <property type="match status" value="1"/>
</dbReference>
<protein>
    <submittedName>
        <fullName evidence="1">Glycosyltransferase involved in cell wall biosynthesis</fullName>
    </submittedName>
</protein>
<keyword evidence="2" id="KW-1185">Reference proteome</keyword>
<dbReference type="Gene3D" id="3.40.50.2000">
    <property type="entry name" value="Glycogen Phosphorylase B"/>
    <property type="match status" value="1"/>
</dbReference>
<dbReference type="EMBL" id="JACIDJ010000002">
    <property type="protein sequence ID" value="MBB3897918.1"/>
    <property type="molecule type" value="Genomic_DNA"/>
</dbReference>
<accession>A0A840A788</accession>
<organism evidence="1 2">
    <name type="scientific">Roseococcus suduntuyensis</name>
    <dbReference type="NCBI Taxonomy" id="455361"/>
    <lineage>
        <taxon>Bacteria</taxon>
        <taxon>Pseudomonadati</taxon>
        <taxon>Pseudomonadota</taxon>
        <taxon>Alphaproteobacteria</taxon>
        <taxon>Acetobacterales</taxon>
        <taxon>Roseomonadaceae</taxon>
        <taxon>Roseococcus</taxon>
    </lineage>
</organism>
<name>A0A840A788_9PROT</name>
<dbReference type="AlphaFoldDB" id="A0A840A788"/>
<sequence>MDLPQITPRRTRLAIISTFDELCGIAGYTRALEKQLSPHMDVTVFDLDQFLLRSPHRRVRQQADRHIQEIARALPAFDFVNIQLEYGTLGLTAERILRRLGWLLDAAPAVSITFHTMLEVNTGLRWGDAGAALMRLRPHRAAAALVGGLRDDLLARRAYALLRRTERRKTLRLIAHNRRDARLLREVLGFGDVSHHPLSFVSASESETVRAVARRHDFPQLRHLPADAKLIGTFGFLSPYKGFETAVRALRLLPPDHHLLVFGGVHPQAIKRYATIDPYLDQILREGRVGRSVLDVLREEGAGGLRLEADAARVMETHPGDLGPRIHFMGVLDDAGFARAMAICDTVVMPYLEVGQTSSGAIALALNMGCRVVASRTRAFLQLARYFPDEIEFFDIGNYAELAQRVMAEPARDRRGVEMPFNTRTNAEMYVRLHAAPAAARAVR</sequence>
<comment type="caution">
    <text evidence="1">The sequence shown here is derived from an EMBL/GenBank/DDBJ whole genome shotgun (WGS) entry which is preliminary data.</text>
</comment>
<keyword evidence="1" id="KW-0808">Transferase</keyword>
<proteinExistence type="predicted"/>
<evidence type="ECO:0000313" key="1">
    <source>
        <dbReference type="EMBL" id="MBB3897918.1"/>
    </source>
</evidence>